<gene>
    <name evidence="2" type="ORF">GTQ48_07765</name>
</gene>
<reference evidence="2 3" key="1">
    <citation type="submission" date="2020-01" db="EMBL/GenBank/DDBJ databases">
        <title>Genomes of bacteria type strains.</title>
        <authorList>
            <person name="Chen J."/>
            <person name="Zhu S."/>
            <person name="Yang J."/>
        </authorList>
    </citation>
    <scope>NUCLEOTIDE SEQUENCE [LARGE SCALE GENOMIC DNA]</scope>
    <source>
        <strain evidence="2 3">LMG 24078</strain>
    </source>
</reference>
<feature type="compositionally biased region" description="Basic residues" evidence="1">
    <location>
        <begin position="75"/>
        <end position="88"/>
    </location>
</feature>
<dbReference type="Pfam" id="PF09523">
    <property type="entry name" value="DUF2390"/>
    <property type="match status" value="1"/>
</dbReference>
<feature type="region of interest" description="Disordered" evidence="1">
    <location>
        <begin position="73"/>
        <end position="104"/>
    </location>
</feature>
<dbReference type="AlphaFoldDB" id="A0A6N9TDM8"/>
<keyword evidence="3" id="KW-1185">Reference proteome</keyword>
<name>A0A6N9TDM8_9ALTE</name>
<dbReference type="EMBL" id="JAAAWO010000004">
    <property type="protein sequence ID" value="NDW15414.1"/>
    <property type="molecule type" value="Genomic_DNA"/>
</dbReference>
<evidence type="ECO:0000256" key="1">
    <source>
        <dbReference type="SAM" id="MobiDB-lite"/>
    </source>
</evidence>
<evidence type="ECO:0000313" key="3">
    <source>
        <dbReference type="Proteomes" id="UP000471381"/>
    </source>
</evidence>
<proteinExistence type="predicted"/>
<organism evidence="2 3">
    <name type="scientific">Alteromonas genovensis</name>
    <dbReference type="NCBI Taxonomy" id="471225"/>
    <lineage>
        <taxon>Bacteria</taxon>
        <taxon>Pseudomonadati</taxon>
        <taxon>Pseudomonadota</taxon>
        <taxon>Gammaproteobacteria</taxon>
        <taxon>Alteromonadales</taxon>
        <taxon>Alteromonadaceae</taxon>
        <taxon>Alteromonas/Salinimonas group</taxon>
        <taxon>Alteromonas</taxon>
    </lineage>
</organism>
<protein>
    <submittedName>
        <fullName evidence="2">TIGR02444 family protein</fullName>
    </submittedName>
</protein>
<dbReference type="Proteomes" id="UP000471381">
    <property type="component" value="Unassembled WGS sequence"/>
</dbReference>
<evidence type="ECO:0000313" key="2">
    <source>
        <dbReference type="EMBL" id="NDW15414.1"/>
    </source>
</evidence>
<dbReference type="NCBIfam" id="TIGR02444">
    <property type="entry name" value="TIGR02444 family protein"/>
    <property type="match status" value="1"/>
</dbReference>
<dbReference type="InterPro" id="IPR012659">
    <property type="entry name" value="CHP02444"/>
</dbReference>
<accession>A0A6N9TDM8</accession>
<comment type="caution">
    <text evidence="2">The sequence shown here is derived from an EMBL/GenBank/DDBJ whole genome shotgun (WGS) entry which is preliminary data.</text>
</comment>
<feature type="compositionally biased region" description="Polar residues" evidence="1">
    <location>
        <begin position="89"/>
        <end position="104"/>
    </location>
</feature>
<sequence length="184" mass="20466">MVSIDGEMFWQYSLSRYATGDVAPLALLLQDGHGVNVNVLLLVCWCLENNIIVNLPQLKDVIEAAAKSESELKTHRNKRKLAKPKHRSTVQSSTNANDESSASCERNAETYELLKTQELALERQQQEAIIEAFNQLDVHRMSAQPSGDGTRILNASIAAFINVYSLRENSEARSLVSQLVSQLP</sequence>